<reference evidence="2 3" key="1">
    <citation type="submission" date="2016-10" db="EMBL/GenBank/DDBJ databases">
        <authorList>
            <person name="de Groot N.N."/>
        </authorList>
    </citation>
    <scope>NUCLEOTIDE SEQUENCE [LARGE SCALE GENOMIC DNA]</scope>
    <source>
        <strain evidence="2 3">CGMCC 1.11156</strain>
    </source>
</reference>
<organism evidence="2 3">
    <name type="scientific">Nocardioides psychrotolerans</name>
    <dbReference type="NCBI Taxonomy" id="1005945"/>
    <lineage>
        <taxon>Bacteria</taxon>
        <taxon>Bacillati</taxon>
        <taxon>Actinomycetota</taxon>
        <taxon>Actinomycetes</taxon>
        <taxon>Propionibacteriales</taxon>
        <taxon>Nocardioidaceae</taxon>
        <taxon>Nocardioides</taxon>
    </lineage>
</organism>
<dbReference type="RefSeq" id="WP_091110584.1">
    <property type="nucleotide sequence ID" value="NZ_BKAF01000004.1"/>
</dbReference>
<dbReference type="OrthoDB" id="5244810at2"/>
<feature type="region of interest" description="Disordered" evidence="1">
    <location>
        <begin position="119"/>
        <end position="140"/>
    </location>
</feature>
<dbReference type="Proteomes" id="UP000198649">
    <property type="component" value="Unassembled WGS sequence"/>
</dbReference>
<proteinExistence type="predicted"/>
<feature type="region of interest" description="Disordered" evidence="1">
    <location>
        <begin position="1"/>
        <end position="20"/>
    </location>
</feature>
<keyword evidence="3" id="KW-1185">Reference proteome</keyword>
<protein>
    <submittedName>
        <fullName evidence="2">Uncharacterized protein</fullName>
    </submittedName>
</protein>
<gene>
    <name evidence="2" type="ORF">SAMN05216561_102383</name>
</gene>
<feature type="compositionally biased region" description="Acidic residues" evidence="1">
    <location>
        <begin position="122"/>
        <end position="140"/>
    </location>
</feature>
<name>A0A1I3D7E2_9ACTN</name>
<evidence type="ECO:0000313" key="2">
    <source>
        <dbReference type="EMBL" id="SFH82622.1"/>
    </source>
</evidence>
<evidence type="ECO:0000256" key="1">
    <source>
        <dbReference type="SAM" id="MobiDB-lite"/>
    </source>
</evidence>
<dbReference type="STRING" id="1005945.SAMN05216561_102383"/>
<evidence type="ECO:0000313" key="3">
    <source>
        <dbReference type="Proteomes" id="UP000198649"/>
    </source>
</evidence>
<dbReference type="AlphaFoldDB" id="A0A1I3D7E2"/>
<accession>A0A1I3D7E2</accession>
<sequence>MSEPQDPSGPQEPVGSVGEEAAKLLGAFSDWAKDHGADMGVGLGGLAGAAAASLQDVNEHLATGGAECTYCPLCRTVHAVRQTSPEVRAHLATAAAALMQAAAGLMATPVPPEARARGVEQIDLDDGDQPDDADDLDGQS</sequence>
<dbReference type="EMBL" id="FOQG01000002">
    <property type="protein sequence ID" value="SFH82622.1"/>
    <property type="molecule type" value="Genomic_DNA"/>
</dbReference>